<reference evidence="2" key="1">
    <citation type="journal article" date="2019" name="Int. J. Syst. Evol. Microbiol.">
        <title>The Global Catalogue of Microorganisms (GCM) 10K type strain sequencing project: providing services to taxonomists for standard genome sequencing and annotation.</title>
        <authorList>
            <consortium name="The Broad Institute Genomics Platform"/>
            <consortium name="The Broad Institute Genome Sequencing Center for Infectious Disease"/>
            <person name="Wu L."/>
            <person name="Ma J."/>
        </authorList>
    </citation>
    <scope>NUCLEOTIDE SEQUENCE [LARGE SCALE GENOMIC DNA]</scope>
    <source>
        <strain evidence="2">JCM 17441</strain>
    </source>
</reference>
<proteinExistence type="predicted"/>
<evidence type="ECO:0000313" key="1">
    <source>
        <dbReference type="EMBL" id="GAA4248817.1"/>
    </source>
</evidence>
<dbReference type="EMBL" id="BAABAT010000006">
    <property type="protein sequence ID" value="GAA4248817.1"/>
    <property type="molecule type" value="Genomic_DNA"/>
</dbReference>
<protein>
    <submittedName>
        <fullName evidence="1">Uncharacterized protein</fullName>
    </submittedName>
</protein>
<evidence type="ECO:0000313" key="2">
    <source>
        <dbReference type="Proteomes" id="UP001500620"/>
    </source>
</evidence>
<keyword evidence="2" id="KW-1185">Reference proteome</keyword>
<comment type="caution">
    <text evidence="1">The sequence shown here is derived from an EMBL/GenBank/DDBJ whole genome shotgun (WGS) entry which is preliminary data.</text>
</comment>
<organism evidence="1 2">
    <name type="scientific">Dactylosporangium darangshiense</name>
    <dbReference type="NCBI Taxonomy" id="579108"/>
    <lineage>
        <taxon>Bacteria</taxon>
        <taxon>Bacillati</taxon>
        <taxon>Actinomycetota</taxon>
        <taxon>Actinomycetes</taxon>
        <taxon>Micromonosporales</taxon>
        <taxon>Micromonosporaceae</taxon>
        <taxon>Dactylosporangium</taxon>
    </lineage>
</organism>
<name>A0ABP8D6X5_9ACTN</name>
<sequence>MPSSLAALNPVGRAKLAALAAHTKLARPTKLDGPTKLADPTKLAWAREPHVLLDAARHPIVTPAHAGK</sequence>
<dbReference type="Proteomes" id="UP001500620">
    <property type="component" value="Unassembled WGS sequence"/>
</dbReference>
<gene>
    <name evidence="1" type="ORF">GCM10022255_030360</name>
</gene>
<accession>A0ABP8D6X5</accession>